<dbReference type="PANTHER" id="PTHR30388:SF6">
    <property type="entry name" value="XANTHINE DEHYDROGENASE SUBUNIT A-RELATED"/>
    <property type="match status" value="1"/>
</dbReference>
<organism evidence="3 4">
    <name type="scientific">Pelotomaculum propionicicum</name>
    <dbReference type="NCBI Taxonomy" id="258475"/>
    <lineage>
        <taxon>Bacteria</taxon>
        <taxon>Bacillati</taxon>
        <taxon>Bacillota</taxon>
        <taxon>Clostridia</taxon>
        <taxon>Eubacteriales</taxon>
        <taxon>Desulfotomaculaceae</taxon>
        <taxon>Pelotomaculum</taxon>
    </lineage>
</organism>
<name>A0A4Y7RVJ9_9FIRM</name>
<dbReference type="InterPro" id="IPR003777">
    <property type="entry name" value="XdhC_CoxI"/>
</dbReference>
<dbReference type="RefSeq" id="WP_134212533.1">
    <property type="nucleotide sequence ID" value="NZ_QFFZ01000004.1"/>
</dbReference>
<feature type="domain" description="XdhC Rossmann" evidence="2">
    <location>
        <begin position="91"/>
        <end position="233"/>
    </location>
</feature>
<evidence type="ECO:0000313" key="3">
    <source>
        <dbReference type="EMBL" id="TEB13015.1"/>
    </source>
</evidence>
<evidence type="ECO:0000259" key="1">
    <source>
        <dbReference type="Pfam" id="PF02625"/>
    </source>
</evidence>
<dbReference type="PANTHER" id="PTHR30388">
    <property type="entry name" value="ALDEHYDE OXIDOREDUCTASE MOLYBDENUM COFACTOR ASSEMBLY PROTEIN"/>
    <property type="match status" value="1"/>
</dbReference>
<sequence>MGIFNLRREIVVVTVISHTSLPSNLVGRKKAFTLREEAGDLRPPWLENQVASHARQVLDGGMFKVVSLHNPFKPEEKATVMIEPYLPPCDLIILGGGHIALPLASVGRLLGYHVTVVDDRPEFIAAERVPSADRGVFCSFDHIEEHIDFGPGSSVVIVTRGHLHDLDCLRKVLKHNVAYIGMIGSRRKVNMAKEELLAQGFDRRLIDSVHMPVGLDIGAQTPEEIAVSIGAELIKVRRGGSALSLKEGCTTGEKRLDTGEMPKAADLDILQKAVKAACDNVPAAMATIVRTKGSTPRKAGARMLVYGDGRICGTIGGGSGEFEIRMQALNVINDFVPVLHVIAMDAEKAAGEGMICGGSMEVFIEPVRALAGIFH</sequence>
<protein>
    <submittedName>
        <fullName evidence="3">Putative xanthine dehydrogenase subunit A</fullName>
        <ecNumber evidence="3">1.17.1.4</ecNumber>
    </submittedName>
</protein>
<dbReference type="GO" id="GO:0004854">
    <property type="term" value="F:xanthine dehydrogenase activity"/>
    <property type="evidence" value="ECO:0007669"/>
    <property type="project" value="UniProtKB-EC"/>
</dbReference>
<reference evidence="3 4" key="1">
    <citation type="journal article" date="2018" name="Environ. Microbiol.">
        <title>Novel energy conservation strategies and behaviour of Pelotomaculum schinkii driving syntrophic propionate catabolism.</title>
        <authorList>
            <person name="Hidalgo-Ahumada C.A.P."/>
            <person name="Nobu M.K."/>
            <person name="Narihiro T."/>
            <person name="Tamaki H."/>
            <person name="Liu W.T."/>
            <person name="Kamagata Y."/>
            <person name="Stams A.J.M."/>
            <person name="Imachi H."/>
            <person name="Sousa D.Z."/>
        </authorList>
    </citation>
    <scope>NUCLEOTIDE SEQUENCE [LARGE SCALE GENOMIC DNA]</scope>
    <source>
        <strain evidence="3 4">MGP</strain>
    </source>
</reference>
<feature type="domain" description="XdhC- CoxI" evidence="1">
    <location>
        <begin position="280"/>
        <end position="334"/>
    </location>
</feature>
<dbReference type="AlphaFoldDB" id="A0A4Y7RVJ9"/>
<proteinExistence type="predicted"/>
<comment type="caution">
    <text evidence="3">The sequence shown here is derived from an EMBL/GenBank/DDBJ whole genome shotgun (WGS) entry which is preliminary data.</text>
</comment>
<gene>
    <name evidence="3" type="primary">pucA_1</name>
    <name evidence="3" type="ORF">Pmgp_00653</name>
</gene>
<dbReference type="OrthoDB" id="9773039at2"/>
<evidence type="ECO:0000259" key="2">
    <source>
        <dbReference type="Pfam" id="PF13478"/>
    </source>
</evidence>
<dbReference type="Gene3D" id="3.40.50.720">
    <property type="entry name" value="NAD(P)-binding Rossmann-like Domain"/>
    <property type="match status" value="1"/>
</dbReference>
<dbReference type="Pfam" id="PF13478">
    <property type="entry name" value="XdhC_C"/>
    <property type="match status" value="1"/>
</dbReference>
<dbReference type="Proteomes" id="UP000297597">
    <property type="component" value="Unassembled WGS sequence"/>
</dbReference>
<dbReference type="InterPro" id="IPR027051">
    <property type="entry name" value="XdhC_Rossmann_dom"/>
</dbReference>
<dbReference type="EC" id="1.17.1.4" evidence="3"/>
<accession>A0A4Y7RVJ9</accession>
<dbReference type="EMBL" id="QFFZ01000004">
    <property type="protein sequence ID" value="TEB13015.1"/>
    <property type="molecule type" value="Genomic_DNA"/>
</dbReference>
<dbReference type="InterPro" id="IPR052698">
    <property type="entry name" value="MoCofactor_Util/Proc"/>
</dbReference>
<evidence type="ECO:0000313" key="4">
    <source>
        <dbReference type="Proteomes" id="UP000297597"/>
    </source>
</evidence>
<keyword evidence="3" id="KW-0560">Oxidoreductase</keyword>
<dbReference type="Pfam" id="PF02625">
    <property type="entry name" value="XdhC_CoxI"/>
    <property type="match status" value="1"/>
</dbReference>
<keyword evidence="4" id="KW-1185">Reference proteome</keyword>